<protein>
    <submittedName>
        <fullName evidence="1">Putative leucine-rich repeat domain, L domain-containing protein</fullName>
    </submittedName>
</protein>
<dbReference type="STRING" id="74649.A0A2P6QBQ8"/>
<dbReference type="Gene3D" id="3.80.10.10">
    <property type="entry name" value="Ribonuclease Inhibitor"/>
    <property type="match status" value="1"/>
</dbReference>
<dbReference type="EMBL" id="PDCK01000043">
    <property type="protein sequence ID" value="PRQ31611.1"/>
    <property type="molecule type" value="Genomic_DNA"/>
</dbReference>
<dbReference type="InterPro" id="IPR032675">
    <property type="entry name" value="LRR_dom_sf"/>
</dbReference>
<reference evidence="1 2" key="1">
    <citation type="journal article" date="2018" name="Nat. Genet.">
        <title>The Rosa genome provides new insights in the design of modern roses.</title>
        <authorList>
            <person name="Bendahmane M."/>
        </authorList>
    </citation>
    <scope>NUCLEOTIDE SEQUENCE [LARGE SCALE GENOMIC DNA]</scope>
    <source>
        <strain evidence="2">cv. Old Blush</strain>
    </source>
</reference>
<dbReference type="Gramene" id="PRQ31611">
    <property type="protein sequence ID" value="PRQ31611"/>
    <property type="gene ID" value="RchiOBHm_Chr5g0037401"/>
</dbReference>
<evidence type="ECO:0000313" key="2">
    <source>
        <dbReference type="Proteomes" id="UP000238479"/>
    </source>
</evidence>
<name>A0A2P6QBQ8_ROSCH</name>
<organism evidence="1 2">
    <name type="scientific">Rosa chinensis</name>
    <name type="common">China rose</name>
    <dbReference type="NCBI Taxonomy" id="74649"/>
    <lineage>
        <taxon>Eukaryota</taxon>
        <taxon>Viridiplantae</taxon>
        <taxon>Streptophyta</taxon>
        <taxon>Embryophyta</taxon>
        <taxon>Tracheophyta</taxon>
        <taxon>Spermatophyta</taxon>
        <taxon>Magnoliopsida</taxon>
        <taxon>eudicotyledons</taxon>
        <taxon>Gunneridae</taxon>
        <taxon>Pentapetalae</taxon>
        <taxon>rosids</taxon>
        <taxon>fabids</taxon>
        <taxon>Rosales</taxon>
        <taxon>Rosaceae</taxon>
        <taxon>Rosoideae</taxon>
        <taxon>Rosoideae incertae sedis</taxon>
        <taxon>Rosa</taxon>
    </lineage>
</organism>
<keyword evidence="2" id="KW-1185">Reference proteome</keyword>
<accession>A0A2P6QBQ8</accession>
<dbReference type="Proteomes" id="UP000238479">
    <property type="component" value="Chromosome 5"/>
</dbReference>
<evidence type="ECO:0000313" key="1">
    <source>
        <dbReference type="EMBL" id="PRQ31611.1"/>
    </source>
</evidence>
<sequence length="78" mass="8487">MYTQNVVSSLQLSETLPFSFPCVSSLQSLSNLTNLSFRRNGAITSHGMSAFANLFGLIKLDLERCPGIHGGLVHLQGY</sequence>
<gene>
    <name evidence="1" type="ORF">RchiOBHm_Chr5g0037401</name>
</gene>
<dbReference type="AlphaFoldDB" id="A0A2P6QBQ8"/>
<proteinExistence type="predicted"/>
<dbReference type="SUPFAM" id="SSF52047">
    <property type="entry name" value="RNI-like"/>
    <property type="match status" value="1"/>
</dbReference>
<comment type="caution">
    <text evidence="1">The sequence shown here is derived from an EMBL/GenBank/DDBJ whole genome shotgun (WGS) entry which is preliminary data.</text>
</comment>